<dbReference type="InterPro" id="IPR006121">
    <property type="entry name" value="HMA_dom"/>
</dbReference>
<organism evidence="3 4">
    <name type="scientific">Ancylomarina longa</name>
    <dbReference type="NCBI Taxonomy" id="2487017"/>
    <lineage>
        <taxon>Bacteria</taxon>
        <taxon>Pseudomonadati</taxon>
        <taxon>Bacteroidota</taxon>
        <taxon>Bacteroidia</taxon>
        <taxon>Marinilabiliales</taxon>
        <taxon>Marinifilaceae</taxon>
        <taxon>Ancylomarina</taxon>
    </lineage>
</organism>
<dbReference type="SUPFAM" id="SSF55008">
    <property type="entry name" value="HMA, heavy metal-associated domain"/>
    <property type="match status" value="1"/>
</dbReference>
<dbReference type="Gene3D" id="3.30.70.100">
    <property type="match status" value="1"/>
</dbReference>
<proteinExistence type="predicted"/>
<dbReference type="Pfam" id="PF00403">
    <property type="entry name" value="HMA"/>
    <property type="match status" value="1"/>
</dbReference>
<keyword evidence="1" id="KW-0732">Signal</keyword>
<dbReference type="InterPro" id="IPR036163">
    <property type="entry name" value="HMA_dom_sf"/>
</dbReference>
<dbReference type="RefSeq" id="WP_127344620.1">
    <property type="nucleotide sequence ID" value="NZ_RJJX01000024.1"/>
</dbReference>
<evidence type="ECO:0000313" key="4">
    <source>
        <dbReference type="Proteomes" id="UP000282985"/>
    </source>
</evidence>
<dbReference type="PROSITE" id="PS50846">
    <property type="entry name" value="HMA_2"/>
    <property type="match status" value="1"/>
</dbReference>
<protein>
    <submittedName>
        <fullName evidence="3">Heavy-metal-associated domain-containing protein</fullName>
    </submittedName>
</protein>
<evidence type="ECO:0000259" key="2">
    <source>
        <dbReference type="PROSITE" id="PS50846"/>
    </source>
</evidence>
<reference evidence="3 4" key="1">
    <citation type="submission" date="2018-11" db="EMBL/GenBank/DDBJ databases">
        <title>Parancylomarina longa gen. nov., sp. nov., isolated from sediments of southern Okinawa.</title>
        <authorList>
            <person name="Fu T."/>
        </authorList>
    </citation>
    <scope>NUCLEOTIDE SEQUENCE [LARGE SCALE GENOMIC DNA]</scope>
    <source>
        <strain evidence="3 4">T3-2 S1-C</strain>
    </source>
</reference>
<sequence>MKKIFNNTAIFSFSILLLCLLFSSSVNAQTDTKKERVYIKIEIKGMACPYCAFGMEKELKKVAGVDNVEIELKEGLAYISTPISQKPTKESLEKIIIDGGFTVGTIEFSSSAFKRTKTKKKE</sequence>
<evidence type="ECO:0000256" key="1">
    <source>
        <dbReference type="SAM" id="SignalP"/>
    </source>
</evidence>
<comment type="caution">
    <text evidence="3">The sequence shown here is derived from an EMBL/GenBank/DDBJ whole genome shotgun (WGS) entry which is preliminary data.</text>
</comment>
<gene>
    <name evidence="3" type="ORF">DLK05_14145</name>
</gene>
<accession>A0A434AG18</accession>
<dbReference type="OrthoDB" id="5513217at2"/>
<dbReference type="AlphaFoldDB" id="A0A434AG18"/>
<feature type="chain" id="PRO_5018972668" evidence="1">
    <location>
        <begin position="29"/>
        <end position="122"/>
    </location>
</feature>
<feature type="signal peptide" evidence="1">
    <location>
        <begin position="1"/>
        <end position="28"/>
    </location>
</feature>
<evidence type="ECO:0000313" key="3">
    <source>
        <dbReference type="EMBL" id="RUT73309.1"/>
    </source>
</evidence>
<dbReference type="EMBL" id="RJJX01000024">
    <property type="protein sequence ID" value="RUT73309.1"/>
    <property type="molecule type" value="Genomic_DNA"/>
</dbReference>
<feature type="domain" description="HMA" evidence="2">
    <location>
        <begin position="37"/>
        <end position="104"/>
    </location>
</feature>
<dbReference type="Proteomes" id="UP000282985">
    <property type="component" value="Unassembled WGS sequence"/>
</dbReference>
<dbReference type="GO" id="GO:0046872">
    <property type="term" value="F:metal ion binding"/>
    <property type="evidence" value="ECO:0007669"/>
    <property type="project" value="InterPro"/>
</dbReference>
<name>A0A434AG18_9BACT</name>
<dbReference type="CDD" id="cd00371">
    <property type="entry name" value="HMA"/>
    <property type="match status" value="1"/>
</dbReference>
<keyword evidence="4" id="KW-1185">Reference proteome</keyword>